<organism evidence="1 2">
    <name type="scientific">Marasmiellus scandens</name>
    <dbReference type="NCBI Taxonomy" id="2682957"/>
    <lineage>
        <taxon>Eukaryota</taxon>
        <taxon>Fungi</taxon>
        <taxon>Dikarya</taxon>
        <taxon>Basidiomycota</taxon>
        <taxon>Agaricomycotina</taxon>
        <taxon>Agaricomycetes</taxon>
        <taxon>Agaricomycetidae</taxon>
        <taxon>Agaricales</taxon>
        <taxon>Marasmiineae</taxon>
        <taxon>Omphalotaceae</taxon>
        <taxon>Marasmiellus</taxon>
    </lineage>
</organism>
<gene>
    <name evidence="1" type="ORF">VKT23_015705</name>
</gene>
<protein>
    <submittedName>
        <fullName evidence="1">Uncharacterized protein</fullName>
    </submittedName>
</protein>
<reference evidence="1 2" key="1">
    <citation type="submission" date="2024-01" db="EMBL/GenBank/DDBJ databases">
        <title>A draft genome for the cacao thread blight pathogen Marasmiellus scandens.</title>
        <authorList>
            <person name="Baruah I.K."/>
            <person name="Leung J."/>
            <person name="Bukari Y."/>
            <person name="Amoako-Attah I."/>
            <person name="Meinhardt L.W."/>
            <person name="Bailey B.A."/>
            <person name="Cohen S.P."/>
        </authorList>
    </citation>
    <scope>NUCLEOTIDE SEQUENCE [LARGE SCALE GENOMIC DNA]</scope>
    <source>
        <strain evidence="1 2">GH-19</strain>
    </source>
</reference>
<evidence type="ECO:0000313" key="2">
    <source>
        <dbReference type="Proteomes" id="UP001498398"/>
    </source>
</evidence>
<dbReference type="EMBL" id="JBANRG010000054">
    <property type="protein sequence ID" value="KAK7443532.1"/>
    <property type="molecule type" value="Genomic_DNA"/>
</dbReference>
<name>A0ABR1IXA7_9AGAR</name>
<accession>A0ABR1IXA7</accession>
<sequence length="140" mass="16057">MALLTAYKIFVVPRSLAHLPKVSVLALLGSYISKEPEDKRIHRLILPFANEQHPLVLVWAFGFWVIHVMDYEVGVAALRDRMWVRQLPPQDLLIWKLVGKSNLAFSVGEVWRRHSHLVNSALQGTPPFSDFVLRNASFIF</sequence>
<dbReference type="InterPro" id="IPR036396">
    <property type="entry name" value="Cyt_P450_sf"/>
</dbReference>
<evidence type="ECO:0000313" key="1">
    <source>
        <dbReference type="EMBL" id="KAK7443532.1"/>
    </source>
</evidence>
<dbReference type="SUPFAM" id="SSF48264">
    <property type="entry name" value="Cytochrome P450"/>
    <property type="match status" value="1"/>
</dbReference>
<proteinExistence type="predicted"/>
<keyword evidence="2" id="KW-1185">Reference proteome</keyword>
<comment type="caution">
    <text evidence="1">The sequence shown here is derived from an EMBL/GenBank/DDBJ whole genome shotgun (WGS) entry which is preliminary data.</text>
</comment>
<dbReference type="Gene3D" id="1.10.630.10">
    <property type="entry name" value="Cytochrome P450"/>
    <property type="match status" value="1"/>
</dbReference>
<dbReference type="Proteomes" id="UP001498398">
    <property type="component" value="Unassembled WGS sequence"/>
</dbReference>